<evidence type="ECO:0000313" key="5">
    <source>
        <dbReference type="EMBL" id="OMJ67280.1"/>
    </source>
</evidence>
<keyword evidence="1" id="KW-0677">Repeat</keyword>
<accession>A0A1R2AS94</accession>
<comment type="caution">
    <text evidence="5">The sequence shown here is derived from an EMBL/GenBank/DDBJ whole genome shotgun (WGS) entry which is preliminary data.</text>
</comment>
<reference evidence="5 6" key="1">
    <citation type="submission" date="2016-11" db="EMBL/GenBank/DDBJ databases">
        <title>The macronuclear genome of Stentor coeruleus: a giant cell with tiny introns.</title>
        <authorList>
            <person name="Slabodnick M."/>
            <person name="Ruby J.G."/>
            <person name="Reiff S.B."/>
            <person name="Swart E.C."/>
            <person name="Gosai S."/>
            <person name="Prabakaran S."/>
            <person name="Witkowska E."/>
            <person name="Larue G.E."/>
            <person name="Fisher S."/>
            <person name="Freeman R.M."/>
            <person name="Gunawardena J."/>
            <person name="Chu W."/>
            <person name="Stover N.A."/>
            <person name="Gregory B.D."/>
            <person name="Nowacki M."/>
            <person name="Derisi J."/>
            <person name="Roy S.W."/>
            <person name="Marshall W.F."/>
            <person name="Sood P."/>
        </authorList>
    </citation>
    <scope>NUCLEOTIDE SEQUENCE [LARGE SCALE GENOMIC DNA]</scope>
    <source>
        <strain evidence="5">WM001</strain>
    </source>
</reference>
<dbReference type="PROSITE" id="PS50076">
    <property type="entry name" value="DNAJ_2"/>
    <property type="match status" value="1"/>
</dbReference>
<dbReference type="SMART" id="SM00028">
    <property type="entry name" value="TPR"/>
    <property type="match status" value="6"/>
</dbReference>
<proteinExistence type="predicted"/>
<dbReference type="Gene3D" id="1.10.287.110">
    <property type="entry name" value="DnaJ domain"/>
    <property type="match status" value="1"/>
</dbReference>
<dbReference type="InterPro" id="IPR036869">
    <property type="entry name" value="J_dom_sf"/>
</dbReference>
<feature type="repeat" description="TPR" evidence="3">
    <location>
        <begin position="11"/>
        <end position="44"/>
    </location>
</feature>
<dbReference type="SUPFAM" id="SSF48452">
    <property type="entry name" value="TPR-like"/>
    <property type="match status" value="1"/>
</dbReference>
<organism evidence="5 6">
    <name type="scientific">Stentor coeruleus</name>
    <dbReference type="NCBI Taxonomy" id="5963"/>
    <lineage>
        <taxon>Eukaryota</taxon>
        <taxon>Sar</taxon>
        <taxon>Alveolata</taxon>
        <taxon>Ciliophora</taxon>
        <taxon>Postciliodesmatophora</taxon>
        <taxon>Heterotrichea</taxon>
        <taxon>Heterotrichida</taxon>
        <taxon>Stentoridae</taxon>
        <taxon>Stentor</taxon>
    </lineage>
</organism>
<dbReference type="PANTHER" id="PTHR45188">
    <property type="entry name" value="DNAJ PROTEIN P58IPK HOMOLOG"/>
    <property type="match status" value="1"/>
</dbReference>
<keyword evidence="2 3" id="KW-0802">TPR repeat</keyword>
<evidence type="ECO:0000256" key="1">
    <source>
        <dbReference type="ARBA" id="ARBA00022737"/>
    </source>
</evidence>
<dbReference type="Pfam" id="PF14559">
    <property type="entry name" value="TPR_19"/>
    <property type="match status" value="1"/>
</dbReference>
<evidence type="ECO:0000256" key="2">
    <source>
        <dbReference type="ARBA" id="ARBA00022803"/>
    </source>
</evidence>
<dbReference type="PANTHER" id="PTHR45188:SF2">
    <property type="entry name" value="DNAJ HOMOLOG SUBFAMILY C MEMBER 7"/>
    <property type="match status" value="1"/>
</dbReference>
<evidence type="ECO:0000313" key="6">
    <source>
        <dbReference type="Proteomes" id="UP000187209"/>
    </source>
</evidence>
<evidence type="ECO:0000256" key="3">
    <source>
        <dbReference type="PROSITE-ProRule" id="PRU00339"/>
    </source>
</evidence>
<feature type="repeat" description="TPR" evidence="3">
    <location>
        <begin position="79"/>
        <end position="112"/>
    </location>
</feature>
<keyword evidence="6" id="KW-1185">Reference proteome</keyword>
<sequence>MAQQAQPIALDVAYKDLGNKFFRDGKNDLALEMYYTAICINPECSIYYSNRVVAFTKKGEYDLALEDLRLALEKDPKNIKAWVKGGVCYKFIGDLEKAQEYLEKALSLKPGDEESQRELQDLQEYKVLHNAYIQVVNNENEETLSALEELLKKCTRSVKYKTKKMELLKKFGRMEELKNFCNQCIKDHGVNPDFGLYKIELLVDENKISVAYDLINELIDMYSEEDVKQLEPIINEFKKYDDIESKGNSLLSEGKKQEAIDMFTSALKGQYQWRHFDASLLIKRVNIYATTYEFLKAAQDIQQVIEINKEELEHYVTLGEIYLNLEEFDKALNEFTYVKSKDEYYNSINKLIEDASERKKKPRDFKALLEVSNRLESETLARQFAEKLKRWLPDKNRENEDKYKEACLMFRNIAAAYFVLNDQERNKIYEEKGDVPELLEGFDPQEVYDKFVSSQTEEIKNIIFSIEGAQ</sequence>
<dbReference type="SUPFAM" id="SSF46565">
    <property type="entry name" value="Chaperone J-domain"/>
    <property type="match status" value="1"/>
</dbReference>
<dbReference type="Proteomes" id="UP000187209">
    <property type="component" value="Unassembled WGS sequence"/>
</dbReference>
<dbReference type="EMBL" id="MPUH01001530">
    <property type="protein sequence ID" value="OMJ67280.1"/>
    <property type="molecule type" value="Genomic_DNA"/>
</dbReference>
<dbReference type="AlphaFoldDB" id="A0A1R2AS94"/>
<dbReference type="OrthoDB" id="2942533at2759"/>
<dbReference type="InterPro" id="IPR001623">
    <property type="entry name" value="DnaJ_domain"/>
</dbReference>
<evidence type="ECO:0000259" key="4">
    <source>
        <dbReference type="PROSITE" id="PS50076"/>
    </source>
</evidence>
<dbReference type="InterPro" id="IPR011990">
    <property type="entry name" value="TPR-like_helical_dom_sf"/>
</dbReference>
<dbReference type="SUPFAM" id="SSF48439">
    <property type="entry name" value="Protein prenylyltransferase"/>
    <property type="match status" value="1"/>
</dbReference>
<dbReference type="Gene3D" id="1.25.40.10">
    <property type="entry name" value="Tetratricopeptide repeat domain"/>
    <property type="match status" value="2"/>
</dbReference>
<protein>
    <recommendedName>
        <fullName evidence="4">J domain-containing protein</fullName>
    </recommendedName>
</protein>
<feature type="repeat" description="TPR" evidence="3">
    <location>
        <begin position="312"/>
        <end position="345"/>
    </location>
</feature>
<feature type="repeat" description="TPR" evidence="3">
    <location>
        <begin position="45"/>
        <end position="78"/>
    </location>
</feature>
<dbReference type="PROSITE" id="PS50005">
    <property type="entry name" value="TPR"/>
    <property type="match status" value="4"/>
</dbReference>
<dbReference type="InterPro" id="IPR019734">
    <property type="entry name" value="TPR_rpt"/>
</dbReference>
<dbReference type="Pfam" id="PF00226">
    <property type="entry name" value="DnaJ"/>
    <property type="match status" value="1"/>
</dbReference>
<name>A0A1R2AS94_9CILI</name>
<gene>
    <name evidence="5" type="ORF">SteCoe_35607</name>
</gene>
<feature type="domain" description="J" evidence="4">
    <location>
        <begin position="364"/>
        <end position="433"/>
    </location>
</feature>